<proteinExistence type="predicted"/>
<organism evidence="2">
    <name type="scientific">Octopus bimaculoides</name>
    <name type="common">California two-spotted octopus</name>
    <dbReference type="NCBI Taxonomy" id="37653"/>
    <lineage>
        <taxon>Eukaryota</taxon>
        <taxon>Metazoa</taxon>
        <taxon>Spiralia</taxon>
        <taxon>Lophotrochozoa</taxon>
        <taxon>Mollusca</taxon>
        <taxon>Cephalopoda</taxon>
        <taxon>Coleoidea</taxon>
        <taxon>Octopodiformes</taxon>
        <taxon>Octopoda</taxon>
        <taxon>Incirrata</taxon>
        <taxon>Octopodidae</taxon>
        <taxon>Octopus</taxon>
    </lineage>
</organism>
<dbReference type="AlphaFoldDB" id="A0A0L8H422"/>
<reference evidence="2" key="1">
    <citation type="submission" date="2015-07" db="EMBL/GenBank/DDBJ databases">
        <title>MeaNS - Measles Nucleotide Surveillance Program.</title>
        <authorList>
            <person name="Tran T."/>
            <person name="Druce J."/>
        </authorList>
    </citation>
    <scope>NUCLEOTIDE SEQUENCE</scope>
    <source>
        <strain evidence="2">UCB-OBI-ISO-001</strain>
        <tissue evidence="2">Gonad</tissue>
    </source>
</reference>
<accession>A0A0L8H422</accession>
<evidence type="ECO:0000256" key="1">
    <source>
        <dbReference type="SAM" id="SignalP"/>
    </source>
</evidence>
<gene>
    <name evidence="2" type="ORF">OCBIM_22022768mg</name>
</gene>
<dbReference type="EMBL" id="KQ419290">
    <property type="protein sequence ID" value="KOF84046.1"/>
    <property type="molecule type" value="Genomic_DNA"/>
</dbReference>
<name>A0A0L8H422_OCTBM</name>
<evidence type="ECO:0000313" key="2">
    <source>
        <dbReference type="EMBL" id="KOF84046.1"/>
    </source>
</evidence>
<protein>
    <submittedName>
        <fullName evidence="2">Uncharacterized protein</fullName>
    </submittedName>
</protein>
<sequence>MHGCWYCILTSNFLILIRSFRPIFSPLQTLFSLTFISDSCSYPSYAYLFIHLSFYTFHMSRPIT</sequence>
<feature type="signal peptide" evidence="1">
    <location>
        <begin position="1"/>
        <end position="19"/>
    </location>
</feature>
<keyword evidence="1" id="KW-0732">Signal</keyword>
<feature type="chain" id="PRO_5005583433" evidence="1">
    <location>
        <begin position="20"/>
        <end position="64"/>
    </location>
</feature>